<protein>
    <submittedName>
        <fullName evidence="1">Uncharacterized protein</fullName>
    </submittedName>
</protein>
<dbReference type="RefSeq" id="WP_209537510.1">
    <property type="nucleotide sequence ID" value="NZ_CP053381.1"/>
</dbReference>
<accession>A0ABX7W587</accession>
<dbReference type="Proteomes" id="UP000671868">
    <property type="component" value="Chromosome"/>
</dbReference>
<sequence length="94" mass="10658">MSASSEIQKARVINELRGFIKKLLQEPQILERSLEIARRHYGEGNAEGAQARIANEISDTTSVHIPEDPQEHSEADKLFLELLKEVISEEKALY</sequence>
<keyword evidence="2" id="KW-1185">Reference proteome</keyword>
<reference evidence="1 2" key="1">
    <citation type="journal article" date="2021" name="Front. Microbiol.">
        <title>Aerobic Denitrification and Heterotrophic Sulfur Oxidation in the Genus Halomonas Revealed by Six Novel Species Characterizations and Genome-Based Analysis.</title>
        <authorList>
            <person name="Wang L."/>
            <person name="Shao Z."/>
        </authorList>
    </citation>
    <scope>NUCLEOTIDE SEQUENCE [LARGE SCALE GENOMIC DNA]</scope>
    <source>
        <strain evidence="1 2">MCCC 1A11059</strain>
    </source>
</reference>
<organism evidence="1 2">
    <name type="scientific">Billgrantia sulfidoxydans</name>
    <dbReference type="NCBI Taxonomy" id="2733484"/>
    <lineage>
        <taxon>Bacteria</taxon>
        <taxon>Pseudomonadati</taxon>
        <taxon>Pseudomonadota</taxon>
        <taxon>Gammaproteobacteria</taxon>
        <taxon>Oceanospirillales</taxon>
        <taxon>Halomonadaceae</taxon>
        <taxon>Billgrantia</taxon>
    </lineage>
</organism>
<gene>
    <name evidence="1" type="ORF">HNO51_11775</name>
</gene>
<dbReference type="EMBL" id="CP053381">
    <property type="protein sequence ID" value="QTP55300.1"/>
    <property type="molecule type" value="Genomic_DNA"/>
</dbReference>
<name>A0ABX7W587_9GAMM</name>
<evidence type="ECO:0000313" key="2">
    <source>
        <dbReference type="Proteomes" id="UP000671868"/>
    </source>
</evidence>
<evidence type="ECO:0000313" key="1">
    <source>
        <dbReference type="EMBL" id="QTP55300.1"/>
    </source>
</evidence>
<proteinExistence type="predicted"/>